<dbReference type="PANTHER" id="PTHR24359:SF1">
    <property type="entry name" value="INHIBITOR OF NUCLEAR FACTOR KAPPA-B KINASE EPSILON SUBUNIT HOMOLOG 1-RELATED"/>
    <property type="match status" value="1"/>
</dbReference>
<dbReference type="SMART" id="SM00220">
    <property type="entry name" value="S_TKc"/>
    <property type="match status" value="1"/>
</dbReference>
<dbReference type="GO" id="GO:0004674">
    <property type="term" value="F:protein serine/threonine kinase activity"/>
    <property type="evidence" value="ECO:0007669"/>
    <property type="project" value="TreeGrafter"/>
</dbReference>
<dbReference type="Proteomes" id="UP000800096">
    <property type="component" value="Unassembled WGS sequence"/>
</dbReference>
<dbReference type="Pfam" id="PF00069">
    <property type="entry name" value="Pkinase"/>
    <property type="match status" value="1"/>
</dbReference>
<feature type="non-terminal residue" evidence="2">
    <location>
        <position position="1"/>
    </location>
</feature>
<keyword evidence="2" id="KW-0418">Kinase</keyword>
<feature type="domain" description="Protein kinase" evidence="1">
    <location>
        <begin position="1"/>
        <end position="318"/>
    </location>
</feature>
<reference evidence="2" key="1">
    <citation type="journal article" date="2020" name="Stud. Mycol.">
        <title>101 Dothideomycetes genomes: a test case for predicting lifestyles and emergence of pathogens.</title>
        <authorList>
            <person name="Haridas S."/>
            <person name="Albert R."/>
            <person name="Binder M."/>
            <person name="Bloem J."/>
            <person name="Labutti K."/>
            <person name="Salamov A."/>
            <person name="Andreopoulos B."/>
            <person name="Baker S."/>
            <person name="Barry K."/>
            <person name="Bills G."/>
            <person name="Bluhm B."/>
            <person name="Cannon C."/>
            <person name="Castanera R."/>
            <person name="Culley D."/>
            <person name="Daum C."/>
            <person name="Ezra D."/>
            <person name="Gonzalez J."/>
            <person name="Henrissat B."/>
            <person name="Kuo A."/>
            <person name="Liang C."/>
            <person name="Lipzen A."/>
            <person name="Lutzoni F."/>
            <person name="Magnuson J."/>
            <person name="Mondo S."/>
            <person name="Nolan M."/>
            <person name="Ohm R."/>
            <person name="Pangilinan J."/>
            <person name="Park H.-J."/>
            <person name="Ramirez L."/>
            <person name="Alfaro M."/>
            <person name="Sun H."/>
            <person name="Tritt A."/>
            <person name="Yoshinaga Y."/>
            <person name="Zwiers L.-H."/>
            <person name="Turgeon B."/>
            <person name="Goodwin S."/>
            <person name="Spatafora J."/>
            <person name="Crous P."/>
            <person name="Grigoriev I."/>
        </authorList>
    </citation>
    <scope>NUCLEOTIDE SEQUENCE</scope>
    <source>
        <strain evidence="2">HMLAC05119</strain>
    </source>
</reference>
<sequence>LGSGGDGIVFQYRHRVSEEIIAVKTSRATGYRSVRGILAEIKQYEILGAHENICAMLAYCKDFRPNRSPAIFFPVCNWDLRGYKTQWHAQQKRKTGKSDGMPEITVMKLMRDISLGLNFLHNGHPICYVHNDIKPDNILVVLPPDYTAGDIPAEPVFKITDFGRTTVFPRPLEDLAGKWKGTYEYAPPRAERTLPPKPGVDVWALGATMQKFALDLNPTESRMAVIRRRQLARQEHPHVNDDKEWGNQFWRAQRNVLYRPINLPYQTLCLEYDVPTREPEYYRQYSTNLSHWYDMIMRTPAKFRVTSSFLAKIAVPFLDRQMAIERQMALSRKSFATAAALL</sequence>
<name>A0A6A5QS12_AMPQU</name>
<dbReference type="PANTHER" id="PTHR24359">
    <property type="entry name" value="SERINE/THREONINE-PROTEIN KINASE SBK1"/>
    <property type="match status" value="1"/>
</dbReference>
<evidence type="ECO:0000313" key="2">
    <source>
        <dbReference type="EMBL" id="KAF1916757.1"/>
    </source>
</evidence>
<dbReference type="OrthoDB" id="310217at2759"/>
<dbReference type="InterPro" id="IPR011009">
    <property type="entry name" value="Kinase-like_dom_sf"/>
</dbReference>
<organism evidence="2 3">
    <name type="scientific">Ampelomyces quisqualis</name>
    <name type="common">Powdery mildew agent</name>
    <dbReference type="NCBI Taxonomy" id="50730"/>
    <lineage>
        <taxon>Eukaryota</taxon>
        <taxon>Fungi</taxon>
        <taxon>Dikarya</taxon>
        <taxon>Ascomycota</taxon>
        <taxon>Pezizomycotina</taxon>
        <taxon>Dothideomycetes</taxon>
        <taxon>Pleosporomycetidae</taxon>
        <taxon>Pleosporales</taxon>
        <taxon>Pleosporineae</taxon>
        <taxon>Phaeosphaeriaceae</taxon>
        <taxon>Ampelomyces</taxon>
    </lineage>
</organism>
<dbReference type="SUPFAM" id="SSF56112">
    <property type="entry name" value="Protein kinase-like (PK-like)"/>
    <property type="match status" value="1"/>
</dbReference>
<gene>
    <name evidence="2" type="ORF">BDU57DRAFT_428515</name>
</gene>
<dbReference type="GO" id="GO:0005524">
    <property type="term" value="F:ATP binding"/>
    <property type="evidence" value="ECO:0007669"/>
    <property type="project" value="InterPro"/>
</dbReference>
<evidence type="ECO:0000259" key="1">
    <source>
        <dbReference type="PROSITE" id="PS50011"/>
    </source>
</evidence>
<proteinExistence type="predicted"/>
<dbReference type="CDD" id="cd00180">
    <property type="entry name" value="PKc"/>
    <property type="match status" value="1"/>
</dbReference>
<dbReference type="PROSITE" id="PS00108">
    <property type="entry name" value="PROTEIN_KINASE_ST"/>
    <property type="match status" value="1"/>
</dbReference>
<feature type="non-terminal residue" evidence="2">
    <location>
        <position position="342"/>
    </location>
</feature>
<dbReference type="InterPro" id="IPR000719">
    <property type="entry name" value="Prot_kinase_dom"/>
</dbReference>
<dbReference type="EMBL" id="ML979135">
    <property type="protein sequence ID" value="KAF1916757.1"/>
    <property type="molecule type" value="Genomic_DNA"/>
</dbReference>
<dbReference type="InterPro" id="IPR008271">
    <property type="entry name" value="Ser/Thr_kinase_AS"/>
</dbReference>
<protein>
    <submittedName>
        <fullName evidence="2">Kinase-like domain-containing protein</fullName>
    </submittedName>
</protein>
<accession>A0A6A5QS12</accession>
<dbReference type="Gene3D" id="1.10.510.10">
    <property type="entry name" value="Transferase(Phosphotransferase) domain 1"/>
    <property type="match status" value="1"/>
</dbReference>
<evidence type="ECO:0000313" key="3">
    <source>
        <dbReference type="Proteomes" id="UP000800096"/>
    </source>
</evidence>
<dbReference type="PROSITE" id="PS50011">
    <property type="entry name" value="PROTEIN_KINASE_DOM"/>
    <property type="match status" value="1"/>
</dbReference>
<dbReference type="AlphaFoldDB" id="A0A6A5QS12"/>
<keyword evidence="3" id="KW-1185">Reference proteome</keyword>
<keyword evidence="2" id="KW-0808">Transferase</keyword>